<dbReference type="GO" id="GO:0006338">
    <property type="term" value="P:chromatin remodeling"/>
    <property type="evidence" value="ECO:0007669"/>
    <property type="project" value="UniProtKB-ARBA"/>
</dbReference>
<feature type="region of interest" description="Disordered" evidence="1">
    <location>
        <begin position="589"/>
        <end position="612"/>
    </location>
</feature>
<dbReference type="InterPro" id="IPR023780">
    <property type="entry name" value="Chromo_domain"/>
</dbReference>
<feature type="compositionally biased region" description="Acidic residues" evidence="1">
    <location>
        <begin position="123"/>
        <end position="132"/>
    </location>
</feature>
<name>A0A1Y2I9H4_TRAC3</name>
<dbReference type="OrthoDB" id="3268967at2759"/>
<feature type="region of interest" description="Disordered" evidence="1">
    <location>
        <begin position="537"/>
        <end position="562"/>
    </location>
</feature>
<evidence type="ECO:0000256" key="1">
    <source>
        <dbReference type="SAM" id="MobiDB-lite"/>
    </source>
</evidence>
<dbReference type="SMART" id="SM00298">
    <property type="entry name" value="CHROMO"/>
    <property type="match status" value="1"/>
</dbReference>
<feature type="region of interest" description="Disordered" evidence="1">
    <location>
        <begin position="385"/>
        <end position="416"/>
    </location>
</feature>
<feature type="region of interest" description="Disordered" evidence="1">
    <location>
        <begin position="83"/>
        <end position="341"/>
    </location>
</feature>
<proteinExistence type="predicted"/>
<dbReference type="Gene3D" id="2.40.50.40">
    <property type="match status" value="1"/>
</dbReference>
<dbReference type="AlphaFoldDB" id="A0A1Y2I9H4"/>
<reference evidence="3 4" key="1">
    <citation type="journal article" date="2015" name="Biotechnol. Biofuels">
        <title>Enhanced degradation of softwood versus hardwood by the white-rot fungus Pycnoporus coccineus.</title>
        <authorList>
            <person name="Couturier M."/>
            <person name="Navarro D."/>
            <person name="Chevret D."/>
            <person name="Henrissat B."/>
            <person name="Piumi F."/>
            <person name="Ruiz-Duenas F.J."/>
            <person name="Martinez A.T."/>
            <person name="Grigoriev I.V."/>
            <person name="Riley R."/>
            <person name="Lipzen A."/>
            <person name="Berrin J.G."/>
            <person name="Master E.R."/>
            <person name="Rosso M.N."/>
        </authorList>
    </citation>
    <scope>NUCLEOTIDE SEQUENCE [LARGE SCALE GENOMIC DNA]</scope>
    <source>
        <strain evidence="3 4">BRFM310</strain>
    </source>
</reference>
<dbReference type="STRING" id="1353009.A0A1Y2I9H4"/>
<evidence type="ECO:0000259" key="2">
    <source>
        <dbReference type="PROSITE" id="PS50013"/>
    </source>
</evidence>
<dbReference type="InterPro" id="IPR000953">
    <property type="entry name" value="Chromo/chromo_shadow_dom"/>
</dbReference>
<dbReference type="EMBL" id="KZ084157">
    <property type="protein sequence ID" value="OSC97102.1"/>
    <property type="molecule type" value="Genomic_DNA"/>
</dbReference>
<feature type="compositionally biased region" description="Basic and acidic residues" evidence="1">
    <location>
        <begin position="161"/>
        <end position="174"/>
    </location>
</feature>
<feature type="compositionally biased region" description="Basic residues" evidence="1">
    <location>
        <begin position="183"/>
        <end position="193"/>
    </location>
</feature>
<protein>
    <recommendedName>
        <fullName evidence="2">Chromo domain-containing protein</fullName>
    </recommendedName>
</protein>
<dbReference type="CDD" id="cd18968">
    <property type="entry name" value="chromodomain"/>
    <property type="match status" value="1"/>
</dbReference>
<keyword evidence="4" id="KW-1185">Reference proteome</keyword>
<gene>
    <name evidence="3" type="ORF">PYCCODRAFT_1419963</name>
</gene>
<dbReference type="PROSITE" id="PS50013">
    <property type="entry name" value="CHROMO_2"/>
    <property type="match status" value="1"/>
</dbReference>
<accession>A0A1Y2I9H4</accession>
<dbReference type="Proteomes" id="UP000193067">
    <property type="component" value="Unassembled WGS sequence"/>
</dbReference>
<evidence type="ECO:0000313" key="4">
    <source>
        <dbReference type="Proteomes" id="UP000193067"/>
    </source>
</evidence>
<sequence length="766" mass="83898">MSEDEAEYVVEYIVRAKVAGSKRGKKHWLYYVKWKDYSFEDNTWEPVESFAGGSEHFVESFWDRVDTNGRNYHDLSQFSLDEELFPSGPPRRKKAKKAKEEARIPSPPVEISDSENEVRSIINDEEEAEEEVTTSRRKRRRSSAANQANDNPSPPKRKRERPPGTRPEELKQQEEVVNDNKSPPKRKKGRPPGKRRDELDQEEAAKLLTRKKSVPELPRTNRGRQAVVAESSTTPARRLSLPRRRGRPPPNPQPSTSSPDEIDILPDTNEKPPSSRAKKSMPEVLLETSHGGRALPPSGSSREAQDHAAMDIDEFEDEPPMFGDPVLLSPQPAPEEPASEKATLVVMPHHRSRAANPRVQLLDDPNLADANGAISVKARFMRRANATSGDSDVERPVSGPSRVAKGKAGPGRSSSGLVVGGSRLVAQKGKLTTIKANAAAMSIKASDGTPSPERNGSGVFGDTFRNAAELDEVPGLGQFESGSPDVHAPSGKELLKEAGLDVAVAEGLPDFEEDAEGEDDLEYIHNPQREQRAADVARQHEAALQPEEPVPMSEETGDSPEAPSISLVAKPLTFASRVTSAFSQSTIFGPLTLGTSPQRKQLQDNTVDSSSAPKQHVFNLNLDAAVSIPVTLQDVHGPASFVENLDSTARNPTGKFYKDQFAFALLNSLRPQGSYARISLSEGAAEDEKKHLARFAERLRSGELFIQMNRFEPLVVCDSENSALAQKLAVPAALLGRHDSVVVVHVSIEDHSAYAEAALHADNSRW</sequence>
<feature type="domain" description="Chromo" evidence="2">
    <location>
        <begin position="8"/>
        <end position="64"/>
    </location>
</feature>
<dbReference type="InterPro" id="IPR016197">
    <property type="entry name" value="Chromo-like_dom_sf"/>
</dbReference>
<dbReference type="SUPFAM" id="SSF54160">
    <property type="entry name" value="Chromo domain-like"/>
    <property type="match status" value="1"/>
</dbReference>
<organism evidence="3 4">
    <name type="scientific">Trametes coccinea (strain BRFM310)</name>
    <name type="common">Pycnoporus coccineus</name>
    <dbReference type="NCBI Taxonomy" id="1353009"/>
    <lineage>
        <taxon>Eukaryota</taxon>
        <taxon>Fungi</taxon>
        <taxon>Dikarya</taxon>
        <taxon>Basidiomycota</taxon>
        <taxon>Agaricomycotina</taxon>
        <taxon>Agaricomycetes</taxon>
        <taxon>Polyporales</taxon>
        <taxon>Polyporaceae</taxon>
        <taxon>Trametes</taxon>
    </lineage>
</organism>
<evidence type="ECO:0000313" key="3">
    <source>
        <dbReference type="EMBL" id="OSC97102.1"/>
    </source>
</evidence>
<dbReference type="Pfam" id="PF00385">
    <property type="entry name" value="Chromo"/>
    <property type="match status" value="1"/>
</dbReference>